<dbReference type="InterPro" id="IPR006660">
    <property type="entry name" value="Arsenate_reductase-like"/>
</dbReference>
<evidence type="ECO:0000313" key="4">
    <source>
        <dbReference type="Proteomes" id="UP001597460"/>
    </source>
</evidence>
<evidence type="ECO:0000313" key="3">
    <source>
        <dbReference type="EMBL" id="MFD2533340.1"/>
    </source>
</evidence>
<dbReference type="PROSITE" id="PS51353">
    <property type="entry name" value="ARSC"/>
    <property type="match status" value="1"/>
</dbReference>
<dbReference type="SUPFAM" id="SSF52833">
    <property type="entry name" value="Thioredoxin-like"/>
    <property type="match status" value="1"/>
</dbReference>
<evidence type="ECO:0000256" key="1">
    <source>
        <dbReference type="ARBA" id="ARBA00007198"/>
    </source>
</evidence>
<dbReference type="Gene3D" id="3.40.30.10">
    <property type="entry name" value="Glutaredoxin"/>
    <property type="match status" value="1"/>
</dbReference>
<reference evidence="4" key="1">
    <citation type="journal article" date="2019" name="Int. J. Syst. Evol. Microbiol.">
        <title>The Global Catalogue of Microorganisms (GCM) 10K type strain sequencing project: providing services to taxonomists for standard genome sequencing and annotation.</title>
        <authorList>
            <consortium name="The Broad Institute Genomics Platform"/>
            <consortium name="The Broad Institute Genome Sequencing Center for Infectious Disease"/>
            <person name="Wu L."/>
            <person name="Ma J."/>
        </authorList>
    </citation>
    <scope>NUCLEOTIDE SEQUENCE [LARGE SCALE GENOMIC DNA]</scope>
    <source>
        <strain evidence="4">KCTC 52042</strain>
    </source>
</reference>
<organism evidence="3 4">
    <name type="scientific">Gracilimonas halophila</name>
    <dbReference type="NCBI Taxonomy" id="1834464"/>
    <lineage>
        <taxon>Bacteria</taxon>
        <taxon>Pseudomonadati</taxon>
        <taxon>Balneolota</taxon>
        <taxon>Balneolia</taxon>
        <taxon>Balneolales</taxon>
        <taxon>Balneolaceae</taxon>
        <taxon>Gracilimonas</taxon>
    </lineage>
</organism>
<name>A0ABW5JLD4_9BACT</name>
<dbReference type="NCBIfam" id="TIGR01617">
    <property type="entry name" value="arsC_related"/>
    <property type="match status" value="1"/>
</dbReference>
<dbReference type="InterPro" id="IPR006504">
    <property type="entry name" value="Tscrpt_reg_Spx/MgsR"/>
</dbReference>
<dbReference type="Proteomes" id="UP001597460">
    <property type="component" value="Unassembled WGS sequence"/>
</dbReference>
<dbReference type="InterPro" id="IPR036249">
    <property type="entry name" value="Thioredoxin-like_sf"/>
</dbReference>
<proteinExistence type="inferred from homology"/>
<dbReference type="PANTHER" id="PTHR30041:SF8">
    <property type="entry name" value="PROTEIN YFFB"/>
    <property type="match status" value="1"/>
</dbReference>
<dbReference type="RefSeq" id="WP_390303459.1">
    <property type="nucleotide sequence ID" value="NZ_JBHULI010000025.1"/>
</dbReference>
<dbReference type="PANTHER" id="PTHR30041">
    <property type="entry name" value="ARSENATE REDUCTASE"/>
    <property type="match status" value="1"/>
</dbReference>
<comment type="caution">
    <text evidence="3">The sequence shown here is derived from an EMBL/GenBank/DDBJ whole genome shotgun (WGS) entry which is preliminary data.</text>
</comment>
<gene>
    <name evidence="3" type="ORF">ACFSVN_12870</name>
</gene>
<dbReference type="EMBL" id="JBHULI010000025">
    <property type="protein sequence ID" value="MFD2533340.1"/>
    <property type="molecule type" value="Genomic_DNA"/>
</dbReference>
<keyword evidence="4" id="KW-1185">Reference proteome</keyword>
<protein>
    <submittedName>
        <fullName evidence="3">Arsenate reductase family protein</fullName>
    </submittedName>
</protein>
<sequence length="119" mass="14130">MLHIAGIKNCNKIRDTKKWMEEHDVEFEFIDLKKEPLSRDELKELELKVGLDVLVNRRGRKWRDLGLADKDLSNEELFEQLLEHQTMIKRPVLLKEESVLVGYDEESFEAFIAEEEETE</sequence>
<comment type="similarity">
    <text evidence="1 2">Belongs to the ArsC family.</text>
</comment>
<dbReference type="Pfam" id="PF03960">
    <property type="entry name" value="ArsC"/>
    <property type="match status" value="1"/>
</dbReference>
<evidence type="ECO:0000256" key="2">
    <source>
        <dbReference type="PROSITE-ProRule" id="PRU01282"/>
    </source>
</evidence>
<accession>A0ABW5JLD4</accession>